<gene>
    <name evidence="11" type="ORF">DB30_02566</name>
</gene>
<reference evidence="11 12" key="1">
    <citation type="submission" date="2014-12" db="EMBL/GenBank/DDBJ databases">
        <title>Genome assembly of Enhygromyxa salina DSM 15201.</title>
        <authorList>
            <person name="Sharma G."/>
            <person name="Subramanian S."/>
        </authorList>
    </citation>
    <scope>NUCLEOTIDE SEQUENCE [LARGE SCALE GENOMIC DNA]</scope>
    <source>
        <strain evidence="11 12">DSM 15201</strain>
    </source>
</reference>
<evidence type="ECO:0000256" key="6">
    <source>
        <dbReference type="ARBA" id="ARBA00023136"/>
    </source>
</evidence>
<dbReference type="InterPro" id="IPR011066">
    <property type="entry name" value="MscS_channel_C_sf"/>
</dbReference>
<dbReference type="InterPro" id="IPR008910">
    <property type="entry name" value="MSC_TM_helix"/>
</dbReference>
<keyword evidence="4 7" id="KW-0812">Transmembrane</keyword>
<dbReference type="Proteomes" id="UP000031599">
    <property type="component" value="Unassembled WGS sequence"/>
</dbReference>
<dbReference type="Pfam" id="PF21082">
    <property type="entry name" value="MS_channel_3rd"/>
    <property type="match status" value="1"/>
</dbReference>
<dbReference type="SUPFAM" id="SSF82861">
    <property type="entry name" value="Mechanosensitive channel protein MscS (YggB), transmembrane region"/>
    <property type="match status" value="1"/>
</dbReference>
<dbReference type="Gene3D" id="2.30.30.60">
    <property type="match status" value="1"/>
</dbReference>
<feature type="domain" description="Mechanosensitive ion channel MscS C-terminal" evidence="9">
    <location>
        <begin position="177"/>
        <end position="257"/>
    </location>
</feature>
<evidence type="ECO:0000313" key="11">
    <source>
        <dbReference type="EMBL" id="KIG11749.1"/>
    </source>
</evidence>
<evidence type="ECO:0000259" key="8">
    <source>
        <dbReference type="Pfam" id="PF00924"/>
    </source>
</evidence>
<dbReference type="RefSeq" id="WP_052559140.1">
    <property type="nucleotide sequence ID" value="NZ_JMCC02000185.1"/>
</dbReference>
<feature type="transmembrane region" description="Helical" evidence="7">
    <location>
        <begin position="12"/>
        <end position="42"/>
    </location>
</feature>
<dbReference type="InterPro" id="IPR010920">
    <property type="entry name" value="LSM_dom_sf"/>
</dbReference>
<dbReference type="PANTHER" id="PTHR30221">
    <property type="entry name" value="SMALL-CONDUCTANCE MECHANOSENSITIVE CHANNEL"/>
    <property type="match status" value="1"/>
</dbReference>
<dbReference type="Pfam" id="PF05552">
    <property type="entry name" value="MS_channel_1st_1"/>
    <property type="match status" value="1"/>
</dbReference>
<evidence type="ECO:0000256" key="7">
    <source>
        <dbReference type="SAM" id="Phobius"/>
    </source>
</evidence>
<evidence type="ECO:0000256" key="2">
    <source>
        <dbReference type="ARBA" id="ARBA00008017"/>
    </source>
</evidence>
<name>A0A0C1Z2R3_9BACT</name>
<proteinExistence type="inferred from homology"/>
<comment type="similarity">
    <text evidence="2">Belongs to the MscS (TC 1.A.23) family.</text>
</comment>
<comment type="subcellular location">
    <subcellularLocation>
        <location evidence="1">Cell membrane</location>
        <topology evidence="1">Multi-pass membrane protein</topology>
    </subcellularLocation>
</comment>
<evidence type="ECO:0000256" key="1">
    <source>
        <dbReference type="ARBA" id="ARBA00004651"/>
    </source>
</evidence>
<dbReference type="GO" id="GO:0005886">
    <property type="term" value="C:plasma membrane"/>
    <property type="evidence" value="ECO:0007669"/>
    <property type="project" value="UniProtKB-SubCell"/>
</dbReference>
<keyword evidence="5 7" id="KW-1133">Transmembrane helix</keyword>
<dbReference type="SUPFAM" id="SSF50182">
    <property type="entry name" value="Sm-like ribonucleoproteins"/>
    <property type="match status" value="1"/>
</dbReference>
<dbReference type="EMBL" id="JMCC02000185">
    <property type="protein sequence ID" value="KIG11749.1"/>
    <property type="molecule type" value="Genomic_DNA"/>
</dbReference>
<comment type="caution">
    <text evidence="11">The sequence shown here is derived from an EMBL/GenBank/DDBJ whole genome shotgun (WGS) entry which is preliminary data.</text>
</comment>
<feature type="transmembrane region" description="Helical" evidence="7">
    <location>
        <begin position="54"/>
        <end position="75"/>
    </location>
</feature>
<evidence type="ECO:0000256" key="4">
    <source>
        <dbReference type="ARBA" id="ARBA00022692"/>
    </source>
</evidence>
<accession>A0A0C1Z2R3</accession>
<keyword evidence="6 7" id="KW-0472">Membrane</keyword>
<keyword evidence="3" id="KW-1003">Cell membrane</keyword>
<organism evidence="11 12">
    <name type="scientific">Enhygromyxa salina</name>
    <dbReference type="NCBI Taxonomy" id="215803"/>
    <lineage>
        <taxon>Bacteria</taxon>
        <taxon>Pseudomonadati</taxon>
        <taxon>Myxococcota</taxon>
        <taxon>Polyangia</taxon>
        <taxon>Nannocystales</taxon>
        <taxon>Nannocystaceae</taxon>
        <taxon>Enhygromyxa</taxon>
    </lineage>
</organism>
<evidence type="ECO:0000259" key="10">
    <source>
        <dbReference type="Pfam" id="PF21088"/>
    </source>
</evidence>
<dbReference type="AlphaFoldDB" id="A0A0C1Z2R3"/>
<feature type="domain" description="Mechanosensitive ion channel transmembrane helices 2/3" evidence="10">
    <location>
        <begin position="65"/>
        <end position="101"/>
    </location>
</feature>
<dbReference type="InterPro" id="IPR006685">
    <property type="entry name" value="MscS_channel_2nd"/>
</dbReference>
<evidence type="ECO:0000313" key="12">
    <source>
        <dbReference type="Proteomes" id="UP000031599"/>
    </source>
</evidence>
<evidence type="ECO:0000256" key="3">
    <source>
        <dbReference type="ARBA" id="ARBA00022475"/>
    </source>
</evidence>
<dbReference type="PANTHER" id="PTHR30221:SF1">
    <property type="entry name" value="SMALL-CONDUCTANCE MECHANOSENSITIVE CHANNEL"/>
    <property type="match status" value="1"/>
</dbReference>
<dbReference type="GO" id="GO:0008381">
    <property type="term" value="F:mechanosensitive monoatomic ion channel activity"/>
    <property type="evidence" value="ECO:0007669"/>
    <property type="project" value="InterPro"/>
</dbReference>
<dbReference type="SUPFAM" id="SSF82689">
    <property type="entry name" value="Mechanosensitive channel protein MscS (YggB), C-terminal domain"/>
    <property type="match status" value="1"/>
</dbReference>
<sequence>MENLPVPEFLQPYMPLIVGAVTALVIFIIGIIVAGWVHSLVARGLSKRQVEPSLVGFLASLARWLVLAAAVITALERVGLQTTSLIALLGSAGIAIGLALQGNLSHFASGVMILLFRPFKVGDYIGAAGKEGNVKAIGLFTTTLLTLDNETVIVPNGAATGSVMTNYTVSGSRRAHIAVGVAYGSKVPEVIAVLKKATERCELAMKTPAPVIAFVGLGASSLDFLVLAHCDPAVYADMLHQVRTAVYEELAVAGIEIPFAQIVVHQNA</sequence>
<dbReference type="InterPro" id="IPR023408">
    <property type="entry name" value="MscS_beta-dom_sf"/>
</dbReference>
<dbReference type="Pfam" id="PF21088">
    <property type="entry name" value="MS_channel_1st"/>
    <property type="match status" value="1"/>
</dbReference>
<dbReference type="InterPro" id="IPR049278">
    <property type="entry name" value="MS_channel_C"/>
</dbReference>
<feature type="transmembrane region" description="Helical" evidence="7">
    <location>
        <begin position="81"/>
        <end position="100"/>
    </location>
</feature>
<dbReference type="InterPro" id="IPR045275">
    <property type="entry name" value="MscS_archaea/bacteria_type"/>
</dbReference>
<dbReference type="InterPro" id="IPR011014">
    <property type="entry name" value="MscS_channel_TM-2"/>
</dbReference>
<evidence type="ECO:0000256" key="5">
    <source>
        <dbReference type="ARBA" id="ARBA00022989"/>
    </source>
</evidence>
<dbReference type="Gene3D" id="1.10.287.1260">
    <property type="match status" value="1"/>
</dbReference>
<protein>
    <submittedName>
        <fullName evidence="11">Small-conductance mechanosensitive channel</fullName>
    </submittedName>
</protein>
<dbReference type="InterPro" id="IPR049142">
    <property type="entry name" value="MS_channel_1st"/>
</dbReference>
<feature type="domain" description="Mechanosensitive ion channel MscS" evidence="8">
    <location>
        <begin position="104"/>
        <end position="168"/>
    </location>
</feature>
<evidence type="ECO:0000259" key="9">
    <source>
        <dbReference type="Pfam" id="PF21082"/>
    </source>
</evidence>
<dbReference type="Pfam" id="PF00924">
    <property type="entry name" value="MS_channel_2nd"/>
    <property type="match status" value="1"/>
</dbReference>
<dbReference type="Gene3D" id="3.30.70.100">
    <property type="match status" value="1"/>
</dbReference>